<keyword evidence="5" id="KW-1015">Disulfide bond</keyword>
<comment type="caution">
    <text evidence="10">The sequence shown here is derived from an EMBL/GenBank/DDBJ whole genome shotgun (WGS) entry which is preliminary data.</text>
</comment>
<gene>
    <name evidence="10" type="ORF">FBUS_04009</name>
</gene>
<dbReference type="InterPro" id="IPR007110">
    <property type="entry name" value="Ig-like_dom"/>
</dbReference>
<keyword evidence="8" id="KW-0732">Signal</keyword>
<evidence type="ECO:0000256" key="6">
    <source>
        <dbReference type="ARBA" id="ARBA00023180"/>
    </source>
</evidence>
<dbReference type="Proteomes" id="UP000728185">
    <property type="component" value="Unassembled WGS sequence"/>
</dbReference>
<dbReference type="GO" id="GO:0005911">
    <property type="term" value="C:cell-cell junction"/>
    <property type="evidence" value="ECO:0007669"/>
    <property type="project" value="TreeGrafter"/>
</dbReference>
<dbReference type="InterPro" id="IPR003598">
    <property type="entry name" value="Ig_sub2"/>
</dbReference>
<feature type="domain" description="Ig-like" evidence="9">
    <location>
        <begin position="278"/>
        <end position="419"/>
    </location>
</feature>
<keyword evidence="7" id="KW-0393">Immunoglobulin domain</keyword>
<evidence type="ECO:0000256" key="3">
    <source>
        <dbReference type="ARBA" id="ARBA00022989"/>
    </source>
</evidence>
<dbReference type="Pfam" id="PF07686">
    <property type="entry name" value="V-set"/>
    <property type="match status" value="1"/>
</dbReference>
<evidence type="ECO:0000256" key="1">
    <source>
        <dbReference type="ARBA" id="ARBA00004479"/>
    </source>
</evidence>
<keyword evidence="3" id="KW-1133">Transmembrane helix</keyword>
<dbReference type="PANTHER" id="PTHR11640:SF158">
    <property type="entry name" value="V-SET AND IMMUNOGLOBULIN DOMAIN-CONTAINING PROTEIN 10-LIKE 2"/>
    <property type="match status" value="1"/>
</dbReference>
<dbReference type="EMBL" id="LUCM01002951">
    <property type="protein sequence ID" value="KAA0196550.1"/>
    <property type="molecule type" value="Genomic_DNA"/>
</dbReference>
<dbReference type="InterPro" id="IPR013783">
    <property type="entry name" value="Ig-like_fold"/>
</dbReference>
<evidence type="ECO:0000256" key="2">
    <source>
        <dbReference type="ARBA" id="ARBA00022692"/>
    </source>
</evidence>
<dbReference type="Pfam" id="PF08205">
    <property type="entry name" value="C2-set_2"/>
    <property type="match status" value="1"/>
</dbReference>
<feature type="domain" description="Ig-like" evidence="9">
    <location>
        <begin position="158"/>
        <end position="273"/>
    </location>
</feature>
<dbReference type="InterPro" id="IPR013106">
    <property type="entry name" value="Ig_V-set"/>
</dbReference>
<dbReference type="GO" id="GO:0005886">
    <property type="term" value="C:plasma membrane"/>
    <property type="evidence" value="ECO:0007669"/>
    <property type="project" value="TreeGrafter"/>
</dbReference>
<proteinExistence type="predicted"/>
<dbReference type="GO" id="GO:0098609">
    <property type="term" value="P:cell-cell adhesion"/>
    <property type="evidence" value="ECO:0007669"/>
    <property type="project" value="TreeGrafter"/>
</dbReference>
<comment type="subcellular location">
    <subcellularLocation>
        <location evidence="1">Membrane</location>
        <topology evidence="1">Single-pass type I membrane protein</topology>
    </subcellularLocation>
</comment>
<dbReference type="InterPro" id="IPR003599">
    <property type="entry name" value="Ig_sub"/>
</dbReference>
<evidence type="ECO:0000259" key="9">
    <source>
        <dbReference type="PROSITE" id="PS50835"/>
    </source>
</evidence>
<evidence type="ECO:0000256" key="4">
    <source>
        <dbReference type="ARBA" id="ARBA00023136"/>
    </source>
</evidence>
<evidence type="ECO:0000256" key="8">
    <source>
        <dbReference type="SAM" id="SignalP"/>
    </source>
</evidence>
<keyword evidence="6" id="KW-0325">Glycoprotein</keyword>
<dbReference type="InterPro" id="IPR013162">
    <property type="entry name" value="CD80_C2-set"/>
</dbReference>
<dbReference type="SMART" id="SM00409">
    <property type="entry name" value="IG"/>
    <property type="match status" value="3"/>
</dbReference>
<protein>
    <recommendedName>
        <fullName evidence="9">Ig-like domain-containing protein</fullName>
    </recommendedName>
</protein>
<dbReference type="OrthoDB" id="6272054at2759"/>
<name>A0A8E0S498_9TREM</name>
<keyword evidence="2" id="KW-0812">Transmembrane</keyword>
<reference evidence="10" key="1">
    <citation type="submission" date="2019-05" db="EMBL/GenBank/DDBJ databases">
        <title>Annotation for the trematode Fasciolopsis buski.</title>
        <authorList>
            <person name="Choi Y.-J."/>
        </authorList>
    </citation>
    <scope>NUCLEOTIDE SEQUENCE</scope>
    <source>
        <strain evidence="10">HT</strain>
        <tissue evidence="10">Whole worm</tissue>
    </source>
</reference>
<dbReference type="AlphaFoldDB" id="A0A8E0S498"/>
<keyword evidence="11" id="KW-1185">Reference proteome</keyword>
<evidence type="ECO:0000256" key="7">
    <source>
        <dbReference type="ARBA" id="ARBA00023319"/>
    </source>
</evidence>
<dbReference type="SMART" id="SM00408">
    <property type="entry name" value="IGc2"/>
    <property type="match status" value="3"/>
</dbReference>
<dbReference type="GO" id="GO:0050839">
    <property type="term" value="F:cell adhesion molecule binding"/>
    <property type="evidence" value="ECO:0007669"/>
    <property type="project" value="TreeGrafter"/>
</dbReference>
<accession>A0A8E0S498</accession>
<feature type="chain" id="PRO_5034641818" description="Ig-like domain-containing protein" evidence="8">
    <location>
        <begin position="24"/>
        <end position="477"/>
    </location>
</feature>
<dbReference type="InterPro" id="IPR036179">
    <property type="entry name" value="Ig-like_dom_sf"/>
</dbReference>
<dbReference type="PANTHER" id="PTHR11640">
    <property type="entry name" value="NEPHRIN"/>
    <property type="match status" value="1"/>
</dbReference>
<dbReference type="PROSITE" id="PS50835">
    <property type="entry name" value="IG_LIKE"/>
    <property type="match status" value="2"/>
</dbReference>
<organism evidence="10 11">
    <name type="scientific">Fasciolopsis buskii</name>
    <dbReference type="NCBI Taxonomy" id="27845"/>
    <lineage>
        <taxon>Eukaryota</taxon>
        <taxon>Metazoa</taxon>
        <taxon>Spiralia</taxon>
        <taxon>Lophotrochozoa</taxon>
        <taxon>Platyhelminthes</taxon>
        <taxon>Trematoda</taxon>
        <taxon>Digenea</taxon>
        <taxon>Plagiorchiida</taxon>
        <taxon>Echinostomata</taxon>
        <taxon>Echinostomatoidea</taxon>
        <taxon>Fasciolidae</taxon>
        <taxon>Fasciolopsis</taxon>
    </lineage>
</organism>
<evidence type="ECO:0000256" key="5">
    <source>
        <dbReference type="ARBA" id="ARBA00023157"/>
    </source>
</evidence>
<dbReference type="InterPro" id="IPR051275">
    <property type="entry name" value="Cell_adhesion_signaling"/>
</dbReference>
<keyword evidence="4" id="KW-0472">Membrane</keyword>
<dbReference type="SUPFAM" id="SSF48726">
    <property type="entry name" value="Immunoglobulin"/>
    <property type="match status" value="3"/>
</dbReference>
<feature type="signal peptide" evidence="8">
    <location>
        <begin position="1"/>
        <end position="23"/>
    </location>
</feature>
<evidence type="ECO:0000313" key="11">
    <source>
        <dbReference type="Proteomes" id="UP000728185"/>
    </source>
</evidence>
<dbReference type="Gene3D" id="2.60.40.10">
    <property type="entry name" value="Immunoglobulins"/>
    <property type="match status" value="3"/>
</dbReference>
<evidence type="ECO:0000313" key="10">
    <source>
        <dbReference type="EMBL" id="KAA0196550.1"/>
    </source>
</evidence>
<sequence>MVDLLVWCFLIFILWTQYSVTESVSNLVDKTEHETVHFYRVPQNRSVPIGATVELECIPRSNVQYVIWYFQPVSRSIRSGPRKVIIAAHQPEPLELAMCQPDILCKEKHGLRGLTIQPSGKLIIYPVSFEHAGKYECAVVAGVHASRVHAHVFVETKPSIPVVDVVDVGQKLHGHFKEGDNVRLTCTCGQGFPLPQLLWLKKDAGDSDNSSTDYRLVQAEFMRIAFYTPTPVTPGAVQSGLMLNLSWFDHNTELVCKAVNPVGTEMSAPYRISVTFSPRIRPFRYNPWILIRDMSTELRCDVASHPSAVIQWIGTDGNQLSRSPFLDSALLLESLGLERISNIPSWRHNITCVAANAVGTAQRTLTVEIHCTSATKPHHWPSPILQINSITQDDAGTYRCVAENIVHESGGPPTQKRSEDFTTIYVYYPPKEPVVTAHFPSEMRIGVPLKLECHPNAASKLTLSSFREPRCHYIAKV</sequence>